<evidence type="ECO:0000256" key="10">
    <source>
        <dbReference type="ARBA" id="ARBA00023049"/>
    </source>
</evidence>
<gene>
    <name evidence="15" type="ORF">D1632_13315</name>
</gene>
<keyword evidence="5" id="KW-0645">Protease</keyword>
<dbReference type="InterPro" id="IPR003137">
    <property type="entry name" value="PA_domain"/>
</dbReference>
<feature type="chain" id="PRO_5018034613" evidence="12">
    <location>
        <begin position="22"/>
        <end position="881"/>
    </location>
</feature>
<keyword evidence="10" id="KW-0482">Metalloprotease</keyword>
<dbReference type="Pfam" id="PF18962">
    <property type="entry name" value="Por_Secre_tail"/>
    <property type="match status" value="1"/>
</dbReference>
<dbReference type="EMBL" id="QWIV01000014">
    <property type="protein sequence ID" value="RMZ58580.1"/>
    <property type="molecule type" value="Genomic_DNA"/>
</dbReference>
<keyword evidence="16" id="KW-1185">Reference proteome</keyword>
<evidence type="ECO:0000313" key="16">
    <source>
        <dbReference type="Proteomes" id="UP000267524"/>
    </source>
</evidence>
<dbReference type="CDD" id="cd04818">
    <property type="entry name" value="PA_subtilisin_1"/>
    <property type="match status" value="1"/>
</dbReference>
<comment type="caution">
    <text evidence="15">The sequence shown here is derived from an EMBL/GenBank/DDBJ whole genome shotgun (WGS) entry which is preliminary data.</text>
</comment>
<feature type="domain" description="Secretion system C-terminal sorting" evidence="14">
    <location>
        <begin position="805"/>
        <end position="879"/>
    </location>
</feature>
<dbReference type="GO" id="GO:0008270">
    <property type="term" value="F:zinc ion binding"/>
    <property type="evidence" value="ECO:0007669"/>
    <property type="project" value="InterPro"/>
</dbReference>
<evidence type="ECO:0000259" key="14">
    <source>
        <dbReference type="Pfam" id="PF18962"/>
    </source>
</evidence>
<organism evidence="15 16">
    <name type="scientific">Chryseobacterium nematophagum</name>
    <dbReference type="NCBI Taxonomy" id="2305228"/>
    <lineage>
        <taxon>Bacteria</taxon>
        <taxon>Pseudomonadati</taxon>
        <taxon>Bacteroidota</taxon>
        <taxon>Flavobacteriia</taxon>
        <taxon>Flavobacteriales</taxon>
        <taxon>Weeksellaceae</taxon>
        <taxon>Chryseobacterium group</taxon>
        <taxon>Chryseobacterium</taxon>
    </lineage>
</organism>
<dbReference type="InterPro" id="IPR050371">
    <property type="entry name" value="Fungal_virulence_M36"/>
</dbReference>
<evidence type="ECO:0000256" key="3">
    <source>
        <dbReference type="ARBA" id="ARBA00006006"/>
    </source>
</evidence>
<dbReference type="InterPro" id="IPR001842">
    <property type="entry name" value="Peptidase_M36"/>
</dbReference>
<dbReference type="PANTHER" id="PTHR33478">
    <property type="entry name" value="EXTRACELLULAR METALLOPROTEINASE MEP"/>
    <property type="match status" value="1"/>
</dbReference>
<dbReference type="RefSeq" id="WP_122547729.1">
    <property type="nucleotide sequence ID" value="NZ_QWIV01000014.1"/>
</dbReference>
<keyword evidence="6" id="KW-0479">Metal-binding</keyword>
<comment type="similarity">
    <text evidence="3">Belongs to the peptidase M36 family.</text>
</comment>
<dbReference type="PANTHER" id="PTHR33478:SF1">
    <property type="entry name" value="EXTRACELLULAR METALLOPROTEINASE MEP"/>
    <property type="match status" value="1"/>
</dbReference>
<dbReference type="SUPFAM" id="SSF52025">
    <property type="entry name" value="PA domain"/>
    <property type="match status" value="1"/>
</dbReference>
<dbReference type="InterPro" id="IPR046450">
    <property type="entry name" value="PA_dom_sf"/>
</dbReference>
<dbReference type="Proteomes" id="UP000267524">
    <property type="component" value="Unassembled WGS sequence"/>
</dbReference>
<evidence type="ECO:0000256" key="8">
    <source>
        <dbReference type="ARBA" id="ARBA00022801"/>
    </source>
</evidence>
<evidence type="ECO:0000256" key="5">
    <source>
        <dbReference type="ARBA" id="ARBA00022670"/>
    </source>
</evidence>
<keyword evidence="4" id="KW-0964">Secreted</keyword>
<dbReference type="InterPro" id="IPR026444">
    <property type="entry name" value="Secre_tail"/>
</dbReference>
<evidence type="ECO:0000256" key="11">
    <source>
        <dbReference type="ARBA" id="ARBA00023145"/>
    </source>
</evidence>
<accession>A0A3M7L9C6</accession>
<dbReference type="Gene3D" id="3.50.30.30">
    <property type="match status" value="1"/>
</dbReference>
<dbReference type="AlphaFoldDB" id="A0A3M7L9C6"/>
<dbReference type="Pfam" id="PF02225">
    <property type="entry name" value="PA"/>
    <property type="match status" value="1"/>
</dbReference>
<dbReference type="GO" id="GO:0006508">
    <property type="term" value="P:proteolysis"/>
    <property type="evidence" value="ECO:0007669"/>
    <property type="project" value="UniProtKB-KW"/>
</dbReference>
<evidence type="ECO:0000256" key="4">
    <source>
        <dbReference type="ARBA" id="ARBA00022525"/>
    </source>
</evidence>
<sequence length="881" mass="97236">MKKNYLKFIGVLFFFPSMSYAQDSESIVNKYLRGTFSEYRKSDLMNFTIDGKDYSKSLRGEVIKVQQMYNGLPVFNAVSTILVKDNRVTYFLDSFEKDYLSTDQNIPRLNPQQAFDKLASTIDLKNSEKYSVSSFQEKTFDTKNLVSHYRLVYLKNNGKLLLCYEFLVPEKENLNSWNILLNAETGEIVRKSSLMRHCNFTPGQFDSDNNGLLFPQNEAFYNSEIDLFQPDFLEDTFHKALEPNIVSNSNHNGTTAPALPDNASYNVFELPIESPSYGNRSIVSNPWILSSSPEGWHSDGTNHYTDTKGNNATAVDVNGMTVEGGSGRNFDFNFDDNGPVDNNANAAIANMFYVVNRAHDIFYQFGFTETAKNYQVNNFGHGGLGNDPVNIISFPFTNQLSFGVGPDGSPSGLFVGVWEEPYYLFYNSPVNAISRKVNIKKSSFGVPLFPSGITGDVLLSSIINGCTAMPADYFNNKIALIESGTCDDAIKIKNAQNAGASAAILYESSPVSNITPITGGDFTIFIPSVKILNSEGEYIKDALNNGTVVNITLKDDPSLYSLKNPGVDNAIIIHEYAHGLANRLTGSGNNCLDTNVSAEQMGEGWSDFYGMMLTNRPEYTAGTARGSGTYMINESTTGIGNRLAKYSPDFSINNYTYGKTNGMELSEGTISAPNAHNIGFVWATMLWDLHWKYAEKYGYSSNVLANTTNGSTRVVQLVTDALKLQACNPTFVDGRNAILAAEQATTGGEDKCMIWEVFAKRGLGMNASAGDKLNINDQVEDFTMPAECNVLSTGEVKIHKNTISIYPNPAKNEFYINFPSNTIGKVSVEMYDMSGKLVSSEDKISPDTKKAISTEKLINGTYMIRVKGLGFDATSKVIIKK</sequence>
<evidence type="ECO:0000256" key="9">
    <source>
        <dbReference type="ARBA" id="ARBA00022833"/>
    </source>
</evidence>
<dbReference type="Gene3D" id="1.10.390.10">
    <property type="entry name" value="Neutral Protease Domain 2"/>
    <property type="match status" value="1"/>
</dbReference>
<keyword evidence="7 12" id="KW-0732">Signal</keyword>
<comment type="cofactor">
    <cofactor evidence="1">
        <name>Zn(2+)</name>
        <dbReference type="ChEBI" id="CHEBI:29105"/>
    </cofactor>
</comment>
<dbReference type="InterPro" id="IPR027268">
    <property type="entry name" value="Peptidase_M4/M1_CTD_sf"/>
</dbReference>
<dbReference type="GO" id="GO:0004222">
    <property type="term" value="F:metalloendopeptidase activity"/>
    <property type="evidence" value="ECO:0007669"/>
    <property type="project" value="InterPro"/>
</dbReference>
<dbReference type="Gene3D" id="3.10.170.10">
    <property type="match status" value="1"/>
</dbReference>
<protein>
    <submittedName>
        <fullName evidence="15">T9SS C-terminal target domain-containing protein</fullName>
    </submittedName>
</protein>
<reference evidence="15 16" key="1">
    <citation type="submission" date="2018-08" db="EMBL/GenBank/DDBJ databases">
        <title>Chryseobacterium nematophagum: a novel matrix digesting pathogen of nematodes.</title>
        <authorList>
            <person name="Page A."/>
            <person name="Roberts M."/>
            <person name="Felix M.-A."/>
            <person name="Weir W."/>
        </authorList>
    </citation>
    <scope>NUCLEOTIDE SEQUENCE [LARGE SCALE GENOMIC DNA]</scope>
    <source>
        <strain evidence="15 16">JUb275</strain>
    </source>
</reference>
<keyword evidence="9" id="KW-0862">Zinc</keyword>
<evidence type="ECO:0000259" key="13">
    <source>
        <dbReference type="Pfam" id="PF02225"/>
    </source>
</evidence>
<feature type="signal peptide" evidence="12">
    <location>
        <begin position="1"/>
        <end position="21"/>
    </location>
</feature>
<feature type="domain" description="PA" evidence="13">
    <location>
        <begin position="464"/>
        <end position="538"/>
    </location>
</feature>
<proteinExistence type="inferred from homology"/>
<comment type="subcellular location">
    <subcellularLocation>
        <location evidence="2">Secreted</location>
    </subcellularLocation>
</comment>
<dbReference type="GO" id="GO:0005615">
    <property type="term" value="C:extracellular space"/>
    <property type="evidence" value="ECO:0007669"/>
    <property type="project" value="InterPro"/>
</dbReference>
<evidence type="ECO:0000256" key="1">
    <source>
        <dbReference type="ARBA" id="ARBA00001947"/>
    </source>
</evidence>
<evidence type="ECO:0000256" key="6">
    <source>
        <dbReference type="ARBA" id="ARBA00022723"/>
    </source>
</evidence>
<dbReference type="NCBIfam" id="TIGR04183">
    <property type="entry name" value="Por_Secre_tail"/>
    <property type="match status" value="1"/>
</dbReference>
<evidence type="ECO:0000256" key="2">
    <source>
        <dbReference type="ARBA" id="ARBA00004613"/>
    </source>
</evidence>
<evidence type="ECO:0000313" key="15">
    <source>
        <dbReference type="EMBL" id="RMZ58580.1"/>
    </source>
</evidence>
<name>A0A3M7L9C6_9FLAO</name>
<keyword evidence="11" id="KW-0865">Zymogen</keyword>
<evidence type="ECO:0000256" key="7">
    <source>
        <dbReference type="ARBA" id="ARBA00022729"/>
    </source>
</evidence>
<evidence type="ECO:0000256" key="12">
    <source>
        <dbReference type="SAM" id="SignalP"/>
    </source>
</evidence>
<dbReference type="Pfam" id="PF02128">
    <property type="entry name" value="Peptidase_M36"/>
    <property type="match status" value="1"/>
</dbReference>
<keyword evidence="8" id="KW-0378">Hydrolase</keyword>
<dbReference type="SUPFAM" id="SSF55486">
    <property type="entry name" value="Metalloproteases ('zincins'), catalytic domain"/>
    <property type="match status" value="1"/>
</dbReference>